<feature type="non-terminal residue" evidence="1">
    <location>
        <position position="291"/>
    </location>
</feature>
<accession>A0A382KPW3</accession>
<dbReference type="AlphaFoldDB" id="A0A382KPW3"/>
<evidence type="ECO:0000313" key="1">
    <source>
        <dbReference type="EMBL" id="SVC25513.1"/>
    </source>
</evidence>
<name>A0A382KPW3_9ZZZZ</name>
<reference evidence="1" key="1">
    <citation type="submission" date="2018-05" db="EMBL/GenBank/DDBJ databases">
        <authorList>
            <person name="Lanie J.A."/>
            <person name="Ng W.-L."/>
            <person name="Kazmierczak K.M."/>
            <person name="Andrzejewski T.M."/>
            <person name="Davidsen T.M."/>
            <person name="Wayne K.J."/>
            <person name="Tettelin H."/>
            <person name="Glass J.I."/>
            <person name="Rusch D."/>
            <person name="Podicherti R."/>
            <person name="Tsui H.-C.T."/>
            <person name="Winkler M.E."/>
        </authorList>
    </citation>
    <scope>NUCLEOTIDE SEQUENCE</scope>
</reference>
<proteinExistence type="predicted"/>
<gene>
    <name evidence="1" type="ORF">METZ01_LOCUS278367</name>
</gene>
<dbReference type="EMBL" id="UINC01081550">
    <property type="protein sequence ID" value="SVC25513.1"/>
    <property type="molecule type" value="Genomic_DNA"/>
</dbReference>
<organism evidence="1">
    <name type="scientific">marine metagenome</name>
    <dbReference type="NCBI Taxonomy" id="408172"/>
    <lineage>
        <taxon>unclassified sequences</taxon>
        <taxon>metagenomes</taxon>
        <taxon>ecological metagenomes</taxon>
    </lineage>
</organism>
<protein>
    <submittedName>
        <fullName evidence="1">Uncharacterized protein</fullName>
    </submittedName>
</protein>
<sequence length="291" mass="33208">MLIVIFFFFQGCIGTIEEKIINEIKKEQFPKTSLLDKASDNDSQIDIQFVLSKKILEEGNEEPIWSVIAEPKECGKEYICGTARKGSVSGNECPNKFYCVQNNELSAKSDMSFRMETKIKARQSDYAYSERDNDGENVFSQYGEEIRAKGAPVALKGVLFRHYYWTPEKVLLTLAMMKNPNYKIKSDVKTEADKKIPNLYLALFVEKNDNFVPNEVTEITNVRLKEILDKHSYITLNQGKIHPYSMEEVSSIDEQVKLIAEQFPDSLLLLLSLNGNIMENPGDMFPSITVL</sequence>